<name>A0A0A9A0J6_ARUDO</name>
<dbReference type="AlphaFoldDB" id="A0A0A9A0J6"/>
<reference evidence="1" key="2">
    <citation type="journal article" date="2015" name="Data Brief">
        <title>Shoot transcriptome of the giant reed, Arundo donax.</title>
        <authorList>
            <person name="Barrero R.A."/>
            <person name="Guerrero F.D."/>
            <person name="Moolhuijzen P."/>
            <person name="Goolsby J.A."/>
            <person name="Tidwell J."/>
            <person name="Bellgard S.E."/>
            <person name="Bellgard M.I."/>
        </authorList>
    </citation>
    <scope>NUCLEOTIDE SEQUENCE</scope>
    <source>
        <tissue evidence="1">Shoot tissue taken approximately 20 cm above the soil surface</tissue>
    </source>
</reference>
<reference evidence="1" key="1">
    <citation type="submission" date="2014-09" db="EMBL/GenBank/DDBJ databases">
        <authorList>
            <person name="Magalhaes I.L.F."/>
            <person name="Oliveira U."/>
            <person name="Santos F.R."/>
            <person name="Vidigal T.H.D.A."/>
            <person name="Brescovit A.D."/>
            <person name="Santos A.J."/>
        </authorList>
    </citation>
    <scope>NUCLEOTIDE SEQUENCE</scope>
    <source>
        <tissue evidence="1">Shoot tissue taken approximately 20 cm above the soil surface</tissue>
    </source>
</reference>
<organism evidence="1">
    <name type="scientific">Arundo donax</name>
    <name type="common">Giant reed</name>
    <name type="synonym">Donax arundinaceus</name>
    <dbReference type="NCBI Taxonomy" id="35708"/>
    <lineage>
        <taxon>Eukaryota</taxon>
        <taxon>Viridiplantae</taxon>
        <taxon>Streptophyta</taxon>
        <taxon>Embryophyta</taxon>
        <taxon>Tracheophyta</taxon>
        <taxon>Spermatophyta</taxon>
        <taxon>Magnoliopsida</taxon>
        <taxon>Liliopsida</taxon>
        <taxon>Poales</taxon>
        <taxon>Poaceae</taxon>
        <taxon>PACMAD clade</taxon>
        <taxon>Arundinoideae</taxon>
        <taxon>Arundineae</taxon>
        <taxon>Arundo</taxon>
    </lineage>
</organism>
<sequence>MESLECTQGQMIIHFIEVLPKYHRIMSSSMSFGTKQLKID</sequence>
<accession>A0A0A9A0J6</accession>
<evidence type="ECO:0000313" key="1">
    <source>
        <dbReference type="EMBL" id="JAD40562.1"/>
    </source>
</evidence>
<proteinExistence type="predicted"/>
<dbReference type="EMBL" id="GBRH01257333">
    <property type="protein sequence ID" value="JAD40562.1"/>
    <property type="molecule type" value="Transcribed_RNA"/>
</dbReference>
<protein>
    <submittedName>
        <fullName evidence="1">Uncharacterized protein</fullName>
    </submittedName>
</protein>